<feature type="transmembrane region" description="Helical" evidence="6">
    <location>
        <begin position="75"/>
        <end position="95"/>
    </location>
</feature>
<evidence type="ECO:0000256" key="6">
    <source>
        <dbReference type="SAM" id="Phobius"/>
    </source>
</evidence>
<dbReference type="RefSeq" id="WP_007417240.1">
    <property type="nucleotide sequence ID" value="NZ_ABOX02000038.1"/>
</dbReference>
<organism evidence="7 8">
    <name type="scientific">Pedosphaera parvula (strain Ellin514)</name>
    <dbReference type="NCBI Taxonomy" id="320771"/>
    <lineage>
        <taxon>Bacteria</taxon>
        <taxon>Pseudomonadati</taxon>
        <taxon>Verrucomicrobiota</taxon>
        <taxon>Pedosphaerae</taxon>
        <taxon>Pedosphaerales</taxon>
        <taxon>Pedosphaeraceae</taxon>
        <taxon>Pedosphaera</taxon>
    </lineage>
</organism>
<comment type="caution">
    <text evidence="7">The sequence shown here is derived from an EMBL/GenBank/DDBJ whole genome shotgun (WGS) entry which is preliminary data.</text>
</comment>
<evidence type="ECO:0000256" key="4">
    <source>
        <dbReference type="ARBA" id="ARBA00022989"/>
    </source>
</evidence>
<gene>
    <name evidence="7" type="ORF">Cflav_PD1809</name>
</gene>
<feature type="transmembrane region" description="Helical" evidence="6">
    <location>
        <begin position="227"/>
        <end position="245"/>
    </location>
</feature>
<feature type="transmembrane region" description="Helical" evidence="6">
    <location>
        <begin position="107"/>
        <end position="127"/>
    </location>
</feature>
<name>B9XN51_PEDPL</name>
<dbReference type="InterPro" id="IPR005496">
    <property type="entry name" value="Integral_membrane_TerC"/>
</dbReference>
<evidence type="ECO:0000256" key="2">
    <source>
        <dbReference type="ARBA" id="ARBA00007511"/>
    </source>
</evidence>
<feature type="transmembrane region" description="Helical" evidence="6">
    <location>
        <begin position="133"/>
        <end position="153"/>
    </location>
</feature>
<evidence type="ECO:0000313" key="8">
    <source>
        <dbReference type="Proteomes" id="UP000003688"/>
    </source>
</evidence>
<feature type="transmembrane region" description="Helical" evidence="6">
    <location>
        <begin position="42"/>
        <end position="63"/>
    </location>
</feature>
<dbReference type="Pfam" id="PF03741">
    <property type="entry name" value="TerC"/>
    <property type="match status" value="1"/>
</dbReference>
<dbReference type="GO" id="GO:0016020">
    <property type="term" value="C:membrane"/>
    <property type="evidence" value="ECO:0007669"/>
    <property type="project" value="UniProtKB-SubCell"/>
</dbReference>
<comment type="subcellular location">
    <subcellularLocation>
        <location evidence="1">Membrane</location>
        <topology evidence="1">Multi-pass membrane protein</topology>
    </subcellularLocation>
</comment>
<keyword evidence="5 6" id="KW-0472">Membrane</keyword>
<dbReference type="InterPro" id="IPR022369">
    <property type="entry name" value="Integral_membrane_TerC_rswitch"/>
</dbReference>
<dbReference type="STRING" id="320771.Cflav_PD1809"/>
<keyword evidence="8" id="KW-1185">Reference proteome</keyword>
<feature type="transmembrane region" description="Helical" evidence="6">
    <location>
        <begin position="12"/>
        <end position="30"/>
    </location>
</feature>
<dbReference type="PANTHER" id="PTHR30238:SF0">
    <property type="entry name" value="THYLAKOID MEMBRANE PROTEIN TERC, CHLOROPLASTIC"/>
    <property type="match status" value="1"/>
</dbReference>
<evidence type="ECO:0000256" key="5">
    <source>
        <dbReference type="ARBA" id="ARBA00023136"/>
    </source>
</evidence>
<reference evidence="7 8" key="1">
    <citation type="journal article" date="2011" name="J. Bacteriol.">
        <title>Genome sequence of 'Pedosphaera parvula' Ellin514, an aerobic Verrucomicrobial isolate from pasture soil.</title>
        <authorList>
            <person name="Kant R."/>
            <person name="van Passel M.W."/>
            <person name="Sangwan P."/>
            <person name="Palva A."/>
            <person name="Lucas S."/>
            <person name="Copeland A."/>
            <person name="Lapidus A."/>
            <person name="Glavina Del Rio T."/>
            <person name="Dalin E."/>
            <person name="Tice H."/>
            <person name="Bruce D."/>
            <person name="Goodwin L."/>
            <person name="Pitluck S."/>
            <person name="Chertkov O."/>
            <person name="Larimer F.W."/>
            <person name="Land M.L."/>
            <person name="Hauser L."/>
            <person name="Brettin T.S."/>
            <person name="Detter J.C."/>
            <person name="Han S."/>
            <person name="de Vos W.M."/>
            <person name="Janssen P.H."/>
            <person name="Smidt H."/>
        </authorList>
    </citation>
    <scope>NUCLEOTIDE SEQUENCE [LARGE SCALE GENOMIC DNA]</scope>
    <source>
        <strain evidence="7 8">Ellin514</strain>
    </source>
</reference>
<feature type="transmembrane region" description="Helical" evidence="6">
    <location>
        <begin position="257"/>
        <end position="275"/>
    </location>
</feature>
<feature type="transmembrane region" description="Helical" evidence="6">
    <location>
        <begin position="198"/>
        <end position="221"/>
    </location>
</feature>
<evidence type="ECO:0000256" key="1">
    <source>
        <dbReference type="ARBA" id="ARBA00004141"/>
    </source>
</evidence>
<keyword evidence="3 6" id="KW-0812">Transmembrane</keyword>
<sequence length="330" mass="37571">MLALVEITPWYWVGFILCVLIFLALDLGLFHKQAHVVSVKEALGWTAVWVTLALLFAFSLIFLRGRKEALEFFTGYFIEVSLSMDNVFVIALIFGYFKVAPQFQHRVLFWGILGALIMRGLMIWAGVELITRFDWLLYIFGAFLVLTGIKMLLSKEESVHPEKSWIVRGAKKLLPVSSDFDGQNFLTRVNGRRMLTPLFLVLLMVETTDLIFAVDSIPAIFGVTRKPFIVFTSNVFAILGLRSMYFVLAGAIGLFRYLKVGLSVVLVFIGVKMLIDPHDKPPHWYQFDIPDSTSLLMVVTIIIISILFSIIATRRERERVNAAQRNKDHS</sequence>
<accession>B9XN51</accession>
<dbReference type="AlphaFoldDB" id="B9XN51"/>
<dbReference type="Proteomes" id="UP000003688">
    <property type="component" value="Unassembled WGS sequence"/>
</dbReference>
<protein>
    <submittedName>
        <fullName evidence="7">Integral membrane protein TerC</fullName>
    </submittedName>
</protein>
<evidence type="ECO:0000256" key="3">
    <source>
        <dbReference type="ARBA" id="ARBA00022692"/>
    </source>
</evidence>
<keyword evidence="4 6" id="KW-1133">Transmembrane helix</keyword>
<dbReference type="OrthoDB" id="9783692at2"/>
<evidence type="ECO:0000313" key="7">
    <source>
        <dbReference type="EMBL" id="EEF58713.1"/>
    </source>
</evidence>
<dbReference type="PANTHER" id="PTHR30238">
    <property type="entry name" value="MEMBRANE BOUND PREDICTED REDOX MODULATOR"/>
    <property type="match status" value="1"/>
</dbReference>
<dbReference type="NCBIfam" id="TIGR03718">
    <property type="entry name" value="R_switched_Alx"/>
    <property type="match status" value="1"/>
</dbReference>
<dbReference type="EMBL" id="ABOX02000038">
    <property type="protein sequence ID" value="EEF58713.1"/>
    <property type="molecule type" value="Genomic_DNA"/>
</dbReference>
<comment type="similarity">
    <text evidence="2">Belongs to the TerC family.</text>
</comment>
<proteinExistence type="inferred from homology"/>
<feature type="transmembrane region" description="Helical" evidence="6">
    <location>
        <begin position="295"/>
        <end position="312"/>
    </location>
</feature>